<dbReference type="SUPFAM" id="SSF46626">
    <property type="entry name" value="Cytochrome c"/>
    <property type="match status" value="2"/>
</dbReference>
<comment type="catalytic activity">
    <reaction evidence="18">
        <text>L-cysteinyl-[SoxY protein] + thiosulfate + 2 Fe(III)-[cytochrome c] = S-sulfosulfanyl-L-cysteinyl-[SoxY protein] + 2 Fe(II)-[cytochrome c] + 2 H(+)</text>
        <dbReference type="Rhea" id="RHEA:56720"/>
        <dbReference type="Rhea" id="RHEA-COMP:10350"/>
        <dbReference type="Rhea" id="RHEA-COMP:14328"/>
        <dbReference type="Rhea" id="RHEA-COMP:14399"/>
        <dbReference type="Rhea" id="RHEA-COMP:14691"/>
        <dbReference type="ChEBI" id="CHEBI:15378"/>
        <dbReference type="ChEBI" id="CHEBI:29033"/>
        <dbReference type="ChEBI" id="CHEBI:29034"/>
        <dbReference type="ChEBI" id="CHEBI:29950"/>
        <dbReference type="ChEBI" id="CHEBI:33542"/>
        <dbReference type="ChEBI" id="CHEBI:139321"/>
        <dbReference type="EC" id="2.8.5.2"/>
    </reaction>
</comment>
<evidence type="ECO:0000313" key="23">
    <source>
        <dbReference type="Proteomes" id="UP000060699"/>
    </source>
</evidence>
<keyword evidence="10" id="KW-0574">Periplasm</keyword>
<organism evidence="22 23">
    <name type="scientific">Roseateles depolymerans</name>
    <dbReference type="NCBI Taxonomy" id="76731"/>
    <lineage>
        <taxon>Bacteria</taxon>
        <taxon>Pseudomonadati</taxon>
        <taxon>Pseudomonadota</taxon>
        <taxon>Betaproteobacteria</taxon>
        <taxon>Burkholderiales</taxon>
        <taxon>Sphaerotilaceae</taxon>
        <taxon>Roseateles</taxon>
    </lineage>
</organism>
<keyword evidence="23" id="KW-1185">Reference proteome</keyword>
<comment type="catalytic activity">
    <reaction evidence="19">
        <text>S-sulfanyl-L-cysteinyl-[SoxY protein] + thiosulfate + 2 Fe(III)-[cytochrome c] = S-(2-sulfodisulfanyl)-L-cysteinyl-[SoxY protein] + 2 Fe(II)-[cytochrome c] + 2 H(+)</text>
        <dbReference type="Rhea" id="RHEA:51224"/>
        <dbReference type="Rhea" id="RHEA-COMP:10350"/>
        <dbReference type="Rhea" id="RHEA-COMP:14399"/>
        <dbReference type="Rhea" id="RHEA-COMP:14689"/>
        <dbReference type="Rhea" id="RHEA-COMP:14690"/>
        <dbReference type="ChEBI" id="CHEBI:15378"/>
        <dbReference type="ChEBI" id="CHEBI:29033"/>
        <dbReference type="ChEBI" id="CHEBI:29034"/>
        <dbReference type="ChEBI" id="CHEBI:33542"/>
        <dbReference type="ChEBI" id="CHEBI:61963"/>
        <dbReference type="ChEBI" id="CHEBI:140664"/>
        <dbReference type="EC" id="2.8.5.2"/>
    </reaction>
</comment>
<dbReference type="PATRIC" id="fig|76731.3.peg.4900"/>
<dbReference type="AlphaFoldDB" id="A0A0U3N1Q1"/>
<evidence type="ECO:0000256" key="20">
    <source>
        <dbReference type="PROSITE-ProRule" id="PRU00433"/>
    </source>
</evidence>
<dbReference type="InterPro" id="IPR009056">
    <property type="entry name" value="Cyt_c-like_dom"/>
</dbReference>
<dbReference type="KEGG" id="rdp:RD2015_4781"/>
<keyword evidence="6 20" id="KW-0349">Heme</keyword>
<evidence type="ECO:0000256" key="19">
    <source>
        <dbReference type="ARBA" id="ARBA00048423"/>
    </source>
</evidence>
<dbReference type="GO" id="GO:0042597">
    <property type="term" value="C:periplasmic space"/>
    <property type="evidence" value="ECO:0007669"/>
    <property type="project" value="UniProtKB-SubCell"/>
</dbReference>
<dbReference type="GO" id="GO:0020037">
    <property type="term" value="F:heme binding"/>
    <property type="evidence" value="ECO:0007669"/>
    <property type="project" value="InterPro"/>
</dbReference>
<sequence length="219" mass="24075">MTPSLQAMQRSDAQNPAMLWVAQGSELWKSAPGNGKPACAGCHTDGMSGVAARYPAFSEPLQRPLTLMQQINRCRSTRQSQPVWRSESEALLSLAAFIGQQSRGVPIEPPEDKRLLPWQKAGEALYRMRMGQLNLSCAQCHEERAGGRLAGAVIPSGLATGYPIYRLEWQGMGSLPRRLLNCTTGVRAAPLNEDELTQLEMYLMQRASGLRLETPAVRP</sequence>
<evidence type="ECO:0000256" key="5">
    <source>
        <dbReference type="ARBA" id="ARBA00022448"/>
    </source>
</evidence>
<dbReference type="GO" id="GO:0016740">
    <property type="term" value="F:transferase activity"/>
    <property type="evidence" value="ECO:0007669"/>
    <property type="project" value="UniProtKB-KW"/>
</dbReference>
<evidence type="ECO:0000256" key="7">
    <source>
        <dbReference type="ARBA" id="ARBA00022679"/>
    </source>
</evidence>
<dbReference type="PROSITE" id="PS51007">
    <property type="entry name" value="CYTC"/>
    <property type="match status" value="1"/>
</dbReference>
<evidence type="ECO:0000256" key="12">
    <source>
        <dbReference type="ARBA" id="ARBA00023004"/>
    </source>
</evidence>
<evidence type="ECO:0000256" key="17">
    <source>
        <dbReference type="ARBA" id="ARBA00032318"/>
    </source>
</evidence>
<keyword evidence="12 20" id="KW-0408">Iron</keyword>
<keyword evidence="11" id="KW-0249">Electron transport</keyword>
<evidence type="ECO:0000256" key="15">
    <source>
        <dbReference type="ARBA" id="ARBA00030833"/>
    </source>
</evidence>
<dbReference type="InterPro" id="IPR025710">
    <property type="entry name" value="SoxA"/>
</dbReference>
<comment type="subcellular location">
    <subcellularLocation>
        <location evidence="1">Periplasm</location>
    </subcellularLocation>
</comment>
<dbReference type="Gene3D" id="1.10.760.10">
    <property type="entry name" value="Cytochrome c-like domain"/>
    <property type="match status" value="2"/>
</dbReference>
<feature type="domain" description="Cytochrome c" evidence="21">
    <location>
        <begin position="19"/>
        <end position="207"/>
    </location>
</feature>
<evidence type="ECO:0000256" key="10">
    <source>
        <dbReference type="ARBA" id="ARBA00022764"/>
    </source>
</evidence>
<keyword evidence="5" id="KW-0813">Transport</keyword>
<keyword evidence="9" id="KW-0732">Signal</keyword>
<evidence type="ECO:0000256" key="16">
    <source>
        <dbReference type="ARBA" id="ARBA00032236"/>
    </source>
</evidence>
<proteinExistence type="inferred from homology"/>
<dbReference type="STRING" id="76731.RD2015_4781"/>
<evidence type="ECO:0000256" key="14">
    <source>
        <dbReference type="ARBA" id="ARBA00030174"/>
    </source>
</evidence>
<dbReference type="GO" id="GO:0070069">
    <property type="term" value="C:cytochrome complex"/>
    <property type="evidence" value="ECO:0007669"/>
    <property type="project" value="InterPro"/>
</dbReference>
<keyword evidence="7" id="KW-0808">Transferase</keyword>
<evidence type="ECO:0000256" key="6">
    <source>
        <dbReference type="ARBA" id="ARBA00022617"/>
    </source>
</evidence>
<accession>A0A0U3N1Q1</accession>
<reference evidence="22 23" key="1">
    <citation type="submission" date="2015-12" db="EMBL/GenBank/DDBJ databases">
        <title>Complete genome of Roseateles depolymerans KCTC 42856.</title>
        <authorList>
            <person name="Kim K.M."/>
        </authorList>
    </citation>
    <scope>NUCLEOTIDE SEQUENCE [LARGE SCALE GENOMIC DNA]</scope>
    <source>
        <strain evidence="22 23">KCTC 42856</strain>
    </source>
</reference>
<protein>
    <recommendedName>
        <fullName evidence="4">L-cysteine S-thiosulfotransferase subunit SoxA</fullName>
        <ecNumber evidence="3">2.8.5.2</ecNumber>
    </recommendedName>
    <alternativeName>
        <fullName evidence="16">Protein SoxA</fullName>
    </alternativeName>
    <alternativeName>
        <fullName evidence="17">SoxAX cytochrome complex subunit A</fullName>
    </alternativeName>
    <alternativeName>
        <fullName evidence="15">Sulfur oxidizing protein A</fullName>
    </alternativeName>
    <alternativeName>
        <fullName evidence="14">Thiosulfate-oxidizing multienzyme system protein SoxA</fullName>
    </alternativeName>
</protein>
<evidence type="ECO:0000259" key="21">
    <source>
        <dbReference type="PROSITE" id="PS51007"/>
    </source>
</evidence>
<dbReference type="NCBIfam" id="TIGR04484">
    <property type="entry name" value="thiosulf_SoxA"/>
    <property type="match status" value="1"/>
</dbReference>
<dbReference type="EMBL" id="CP013729">
    <property type="protein sequence ID" value="ALV09219.1"/>
    <property type="molecule type" value="Genomic_DNA"/>
</dbReference>
<evidence type="ECO:0000256" key="9">
    <source>
        <dbReference type="ARBA" id="ARBA00022729"/>
    </source>
</evidence>
<evidence type="ECO:0000256" key="3">
    <source>
        <dbReference type="ARBA" id="ARBA00012408"/>
    </source>
</evidence>
<dbReference type="GO" id="GO:0016669">
    <property type="term" value="F:oxidoreductase activity, acting on a sulfur group of donors, cytochrome as acceptor"/>
    <property type="evidence" value="ECO:0007669"/>
    <property type="project" value="InterPro"/>
</dbReference>
<comment type="subunit">
    <text evidence="2">Heterodimer of SoxA and SoxX.</text>
</comment>
<evidence type="ECO:0000256" key="1">
    <source>
        <dbReference type="ARBA" id="ARBA00004418"/>
    </source>
</evidence>
<dbReference type="GO" id="GO:0009055">
    <property type="term" value="F:electron transfer activity"/>
    <property type="evidence" value="ECO:0007669"/>
    <property type="project" value="InterPro"/>
</dbReference>
<dbReference type="Pfam" id="PF21342">
    <property type="entry name" value="SoxA-TsdA_cyt-c"/>
    <property type="match status" value="2"/>
</dbReference>
<keyword evidence="8 20" id="KW-0479">Metal-binding</keyword>
<dbReference type="InterPro" id="IPR036909">
    <property type="entry name" value="Cyt_c-like_dom_sf"/>
</dbReference>
<evidence type="ECO:0000313" key="22">
    <source>
        <dbReference type="EMBL" id="ALV09219.1"/>
    </source>
</evidence>
<dbReference type="GO" id="GO:0019417">
    <property type="term" value="P:sulfur oxidation"/>
    <property type="evidence" value="ECO:0007669"/>
    <property type="project" value="InterPro"/>
</dbReference>
<evidence type="ECO:0000256" key="8">
    <source>
        <dbReference type="ARBA" id="ARBA00022723"/>
    </source>
</evidence>
<gene>
    <name evidence="22" type="ORF">RD2015_4781</name>
</gene>
<evidence type="ECO:0000256" key="4">
    <source>
        <dbReference type="ARBA" id="ARBA00019364"/>
    </source>
</evidence>
<dbReference type="RefSeq" id="WP_083525961.1">
    <property type="nucleotide sequence ID" value="NZ_CP013729.1"/>
</dbReference>
<dbReference type="GO" id="GO:0046872">
    <property type="term" value="F:metal ion binding"/>
    <property type="evidence" value="ECO:0007669"/>
    <property type="project" value="UniProtKB-KW"/>
</dbReference>
<comment type="similarity">
    <text evidence="13">Belongs to the SoxA family.</text>
</comment>
<evidence type="ECO:0000256" key="11">
    <source>
        <dbReference type="ARBA" id="ARBA00022982"/>
    </source>
</evidence>
<dbReference type="OrthoDB" id="9808312at2"/>
<dbReference type="Proteomes" id="UP000060699">
    <property type="component" value="Chromosome"/>
</dbReference>
<name>A0A0U3N1Q1_9BURK</name>
<dbReference type="EC" id="2.8.5.2" evidence="3"/>
<evidence type="ECO:0000256" key="13">
    <source>
        <dbReference type="ARBA" id="ARBA00025746"/>
    </source>
</evidence>
<evidence type="ECO:0000256" key="2">
    <source>
        <dbReference type="ARBA" id="ARBA00011530"/>
    </source>
</evidence>
<evidence type="ECO:0000256" key="18">
    <source>
        <dbReference type="ARBA" id="ARBA00048077"/>
    </source>
</evidence>